<evidence type="ECO:0000313" key="20">
    <source>
        <dbReference type="Proteomes" id="UP000835052"/>
    </source>
</evidence>
<reference evidence="19" key="1">
    <citation type="submission" date="2020-10" db="EMBL/GenBank/DDBJ databases">
        <authorList>
            <person name="Kikuchi T."/>
        </authorList>
    </citation>
    <scope>NUCLEOTIDE SEQUENCE</scope>
    <source>
        <strain evidence="19">NKZ352</strain>
    </source>
</reference>
<keyword evidence="7" id="KW-0631">Potassium channel</keyword>
<evidence type="ECO:0000256" key="9">
    <source>
        <dbReference type="ARBA" id="ARBA00022842"/>
    </source>
</evidence>
<comment type="caution">
    <text evidence="19">The sequence shown here is derived from an EMBL/GenBank/DDBJ whole genome shotgun (WGS) entry which is preliminary data.</text>
</comment>
<dbReference type="Proteomes" id="UP000835052">
    <property type="component" value="Unassembled WGS sequence"/>
</dbReference>
<dbReference type="GO" id="GO:0045211">
    <property type="term" value="C:postsynaptic membrane"/>
    <property type="evidence" value="ECO:0007669"/>
    <property type="project" value="TreeGrafter"/>
</dbReference>
<dbReference type="PROSITE" id="PS51201">
    <property type="entry name" value="RCK_N"/>
    <property type="match status" value="2"/>
</dbReference>
<keyword evidence="12 17" id="KW-1133">Transmembrane helix</keyword>
<dbReference type="SUPFAM" id="SSF51735">
    <property type="entry name" value="NAD(P)-binding Rossmann-fold domains"/>
    <property type="match status" value="1"/>
</dbReference>
<evidence type="ECO:0000256" key="6">
    <source>
        <dbReference type="ARBA" id="ARBA00022723"/>
    </source>
</evidence>
<evidence type="ECO:0000256" key="13">
    <source>
        <dbReference type="ARBA" id="ARBA00023065"/>
    </source>
</evidence>
<dbReference type="Pfam" id="PF03493">
    <property type="entry name" value="BK_channel_a"/>
    <property type="match status" value="2"/>
</dbReference>
<keyword evidence="5 17" id="KW-0812">Transmembrane</keyword>
<protein>
    <recommendedName>
        <fullName evidence="16">BK channel</fullName>
    </recommendedName>
</protein>
<keyword evidence="13" id="KW-0406">Ion transport</keyword>
<evidence type="ECO:0000256" key="3">
    <source>
        <dbReference type="ARBA" id="ARBA00022475"/>
    </source>
</evidence>
<evidence type="ECO:0000256" key="16">
    <source>
        <dbReference type="ARBA" id="ARBA00029579"/>
    </source>
</evidence>
<dbReference type="InterPro" id="IPR005821">
    <property type="entry name" value="Ion_trans_dom"/>
</dbReference>
<dbReference type="SUPFAM" id="SSF81324">
    <property type="entry name" value="Voltage-gated potassium channels"/>
    <property type="match status" value="1"/>
</dbReference>
<evidence type="ECO:0000256" key="15">
    <source>
        <dbReference type="ARBA" id="ARBA00023303"/>
    </source>
</evidence>
<keyword evidence="3" id="KW-1003">Cell membrane</keyword>
<evidence type="ECO:0000256" key="11">
    <source>
        <dbReference type="ARBA" id="ARBA00022958"/>
    </source>
</evidence>
<accession>A0A8S1HHF6</accession>
<comment type="subcellular location">
    <subcellularLocation>
        <location evidence="1">Cell membrane</location>
        <topology evidence="1">Multi-pass membrane protein</topology>
    </subcellularLocation>
</comment>
<dbReference type="EMBL" id="CAJGYM010000039">
    <property type="protein sequence ID" value="CAD6193811.1"/>
    <property type="molecule type" value="Genomic_DNA"/>
</dbReference>
<evidence type="ECO:0000256" key="8">
    <source>
        <dbReference type="ARBA" id="ARBA00022837"/>
    </source>
</evidence>
<feature type="transmembrane region" description="Helical" evidence="17">
    <location>
        <begin position="315"/>
        <end position="333"/>
    </location>
</feature>
<dbReference type="InterPro" id="IPR003929">
    <property type="entry name" value="K_chnl_BK_asu"/>
</dbReference>
<evidence type="ECO:0000256" key="10">
    <source>
        <dbReference type="ARBA" id="ARBA00022882"/>
    </source>
</evidence>
<evidence type="ECO:0000256" key="2">
    <source>
        <dbReference type="ARBA" id="ARBA00022448"/>
    </source>
</evidence>
<evidence type="ECO:0000313" key="19">
    <source>
        <dbReference type="EMBL" id="CAD6193811.1"/>
    </source>
</evidence>
<dbReference type="Pfam" id="PF22614">
    <property type="entry name" value="Slo-like_RCK"/>
    <property type="match status" value="2"/>
</dbReference>
<dbReference type="GO" id="GO:0034702">
    <property type="term" value="C:monoatomic ion channel complex"/>
    <property type="evidence" value="ECO:0007669"/>
    <property type="project" value="UniProtKB-KW"/>
</dbReference>
<keyword evidence="6" id="KW-0479">Metal-binding</keyword>
<keyword evidence="10" id="KW-0851">Voltage-gated channel</keyword>
<feature type="transmembrane region" description="Helical" evidence="17">
    <location>
        <begin position="231"/>
        <end position="247"/>
    </location>
</feature>
<feature type="domain" description="RCK N-terminal" evidence="18">
    <location>
        <begin position="929"/>
        <end position="1108"/>
    </location>
</feature>
<dbReference type="PRINTS" id="PR00169">
    <property type="entry name" value="KCHANNEL"/>
</dbReference>
<dbReference type="FunFam" id="1.10.287.70:FF:000015">
    <property type="entry name" value="Calcium-activated potassium channel subunit alpha-1 isoform X7"/>
    <property type="match status" value="1"/>
</dbReference>
<keyword evidence="8" id="KW-0106">Calcium</keyword>
<keyword evidence="9" id="KW-0460">Magnesium</keyword>
<evidence type="ECO:0000259" key="18">
    <source>
        <dbReference type="PROSITE" id="PS51201"/>
    </source>
</evidence>
<evidence type="ECO:0000256" key="17">
    <source>
        <dbReference type="SAM" id="Phobius"/>
    </source>
</evidence>
<evidence type="ECO:0000256" key="12">
    <source>
        <dbReference type="ARBA" id="ARBA00022989"/>
    </source>
</evidence>
<evidence type="ECO:0000256" key="7">
    <source>
        <dbReference type="ARBA" id="ARBA00022826"/>
    </source>
</evidence>
<keyword evidence="14 17" id="KW-0472">Membrane</keyword>
<dbReference type="InterPro" id="IPR003148">
    <property type="entry name" value="RCK_N"/>
</dbReference>
<dbReference type="GO" id="GO:0060072">
    <property type="term" value="F:large conductance calcium-activated potassium channel activity"/>
    <property type="evidence" value="ECO:0007669"/>
    <property type="project" value="TreeGrafter"/>
</dbReference>
<dbReference type="PANTHER" id="PTHR10027:SF33">
    <property type="entry name" value="CALCIUM-ACTIVATED POTASSIUM CHANNEL SUBUNIT ALPHA-1-RELATED"/>
    <property type="match status" value="1"/>
</dbReference>
<evidence type="ECO:0000256" key="14">
    <source>
        <dbReference type="ARBA" id="ARBA00023136"/>
    </source>
</evidence>
<dbReference type="Pfam" id="PF00520">
    <property type="entry name" value="Ion_trans"/>
    <property type="match status" value="1"/>
</dbReference>
<dbReference type="Pfam" id="PF21014">
    <property type="entry name" value="Slowpoke_C"/>
    <property type="match status" value="1"/>
</dbReference>
<dbReference type="GO" id="GO:0046872">
    <property type="term" value="F:metal ion binding"/>
    <property type="evidence" value="ECO:0007669"/>
    <property type="project" value="UniProtKB-KW"/>
</dbReference>
<keyword evidence="20" id="KW-1185">Reference proteome</keyword>
<name>A0A8S1HHF6_9PELO</name>
<dbReference type="Gene3D" id="3.40.50.720">
    <property type="entry name" value="NAD(P)-binding Rossmann-like Domain"/>
    <property type="match status" value="2"/>
</dbReference>
<evidence type="ECO:0000256" key="1">
    <source>
        <dbReference type="ARBA" id="ARBA00004651"/>
    </source>
</evidence>
<sequence>MGEIYSPSQSKGFNQPYGYPMNCNLSRVFMEMTEEDRKCLEERKYWCFMLSRSTRQSFCEKRRQFDRCRMSWIMSPRERFSTASANPLHCFIVGQGALIPIVTFCVSMLLVVTWRIVTHLFCQRREREVVEPPVEAVPLQINGKHGAVPSELDPFAIKQQEEKHLGWMTEAKDWAGELISGQSLTGRFLVVLVFILSVGSLGIYFYDASFQNFQVETCIPWQDSPSQQIDLGFNIFFLVYFFIRFIAASDKVWFLLELYSFIDYCTIPPSFVAIYLQRNWLGFRFLRALRLMTVPDILQYLNILKTSSSIRLTQLVTIFVSVCLTGAGGVHLFENSGDFFKGFINPHRITYADCVYFVLVTMSTVGYGDIYCTTLCGRVFMIFFILGGLAMFASYVPEIADLIGNRQKYGGEYKGEHGKKHIVVCGHITYDSVSHFLQDFLHEDRDDVDVEVVFLHRVVPDLELEGLFKRHFTKVEFFTGTVMDSLDLSRVKVADADACLVLANKYSTNPDAEDAANIMRVISIKNYSSDIRVIVQLMQYHNKAYLLNIPSWDWRRGDDVICLAELKLGFIAQSCLAPGFSTMMANLFAMRSFKTSPHTPSWLNDYLRGAGMEMYTERLSPAFVNMSFPEAANLRCSDSNSSSRATPDWLNLYLCGAGMEMYTDTLSHSFVGMTFPEAVDLLFNRLGLLLLAIELKDEENKECNIAINPGPHITIQPQTQGFFIAQSADEVKRAFFWCKQCHDQIRDVSLIKKCKCKNLALFRRNTKHSSTRDYSDFDVLFYQSDARFSEQSPAPPPSSSLNNQLGQPVQLRMINQQSVGSCMPDRTSVELHLLAPPAVFALLVLTSFNLSFPTTKKTFIESTMKKFRPSSGRRNSMSIPPDGRGIDFTKDFEQQDMKYDSTGMFHWCPSRNLEDCVLERHQAAMTVLNGHVVVCLFADRDSPLIGLRNFIMPLRSSNFHYHELKHVVIVGDLEYLRKEWKTLYNLPKISILNGSPLSRADLRAVNINLCDMCVIISARVPNTEDTTLADKEAILASLNIKAMQFDDTLGFFPMRHGGGDRSPLGSPISMQKKGARFGTNVPMITELVNDSNVQFLDQDDDDDPDTELYLTQPFACGTAFAISVLDSLMSTTYFNDSALTLIRTLVTGGATPELELILAEGAGLRGGYSTPETLSNRDRCRIAQISLQDGPYEGVGHNTTYGQMFTIALRKYGQLCIGLYRLHDQDNVDSMKRYVITNPPAELRIRTSDYVYVLEQFDPGLEYEPGKRQY</sequence>
<keyword evidence="11" id="KW-0630">Potassium</keyword>
<keyword evidence="4" id="KW-0633">Potassium transport</keyword>
<keyword evidence="2" id="KW-0813">Transport</keyword>
<dbReference type="FunFam" id="3.40.50.720:FF:000005">
    <property type="entry name" value="calcium-activated potassium channel subunit alpha-1 isoform X6"/>
    <property type="match status" value="1"/>
</dbReference>
<gene>
    <name evidence="19" type="ORF">CAUJ_LOCUS9730</name>
</gene>
<evidence type="ECO:0000256" key="5">
    <source>
        <dbReference type="ARBA" id="ARBA00022692"/>
    </source>
</evidence>
<proteinExistence type="predicted"/>
<dbReference type="Gene3D" id="1.10.287.70">
    <property type="match status" value="1"/>
</dbReference>
<organism evidence="19 20">
    <name type="scientific">Caenorhabditis auriculariae</name>
    <dbReference type="NCBI Taxonomy" id="2777116"/>
    <lineage>
        <taxon>Eukaryota</taxon>
        <taxon>Metazoa</taxon>
        <taxon>Ecdysozoa</taxon>
        <taxon>Nematoda</taxon>
        <taxon>Chromadorea</taxon>
        <taxon>Rhabditida</taxon>
        <taxon>Rhabditina</taxon>
        <taxon>Rhabditomorpha</taxon>
        <taxon>Rhabditoidea</taxon>
        <taxon>Rhabditidae</taxon>
        <taxon>Peloderinae</taxon>
        <taxon>Caenorhabditis</taxon>
    </lineage>
</organism>
<dbReference type="InterPro" id="IPR036291">
    <property type="entry name" value="NAD(P)-bd_dom_sf"/>
</dbReference>
<feature type="transmembrane region" description="Helical" evidence="17">
    <location>
        <begin position="97"/>
        <end position="117"/>
    </location>
</feature>
<dbReference type="OrthoDB" id="10035564at2759"/>
<dbReference type="PRINTS" id="PR01449">
    <property type="entry name" value="BKCHANNELA"/>
</dbReference>
<feature type="transmembrane region" description="Helical" evidence="17">
    <location>
        <begin position="349"/>
        <end position="368"/>
    </location>
</feature>
<dbReference type="AlphaFoldDB" id="A0A8S1HHF6"/>
<dbReference type="InterPro" id="IPR047871">
    <property type="entry name" value="K_chnl_Slo-like"/>
</dbReference>
<feature type="transmembrane region" description="Helical" evidence="17">
    <location>
        <begin position="375"/>
        <end position="396"/>
    </location>
</feature>
<keyword evidence="15" id="KW-0407">Ion channel</keyword>
<feature type="transmembrane region" description="Helical" evidence="17">
    <location>
        <begin position="254"/>
        <end position="276"/>
    </location>
</feature>
<dbReference type="PANTHER" id="PTHR10027">
    <property type="entry name" value="CALCIUM-ACTIVATED POTASSIUM CHANNEL ALPHA CHAIN"/>
    <property type="match status" value="1"/>
</dbReference>
<evidence type="ECO:0000256" key="4">
    <source>
        <dbReference type="ARBA" id="ARBA00022538"/>
    </source>
</evidence>
<feature type="transmembrane region" description="Helical" evidence="17">
    <location>
        <begin position="188"/>
        <end position="206"/>
    </location>
</feature>
<dbReference type="InterPro" id="IPR048735">
    <property type="entry name" value="Slowpoke-like_C"/>
</dbReference>
<feature type="domain" description="RCK N-terminal" evidence="18">
    <location>
        <begin position="419"/>
        <end position="562"/>
    </location>
</feature>